<dbReference type="Gene3D" id="3.30.565.10">
    <property type="entry name" value="Histidine kinase-like ATPase, C-terminal domain"/>
    <property type="match status" value="1"/>
</dbReference>
<dbReference type="PANTHER" id="PTHR10073">
    <property type="entry name" value="DNA MISMATCH REPAIR PROTEIN MLH, PMS, MUTL"/>
    <property type="match status" value="1"/>
</dbReference>
<evidence type="ECO:0000313" key="5">
    <source>
        <dbReference type="Proteomes" id="UP000053095"/>
    </source>
</evidence>
<comment type="caution">
    <text evidence="4">The sequence shown here is derived from an EMBL/GenBank/DDBJ whole genome shotgun (WGS) entry which is preliminary data.</text>
</comment>
<dbReference type="Pfam" id="PF13589">
    <property type="entry name" value="HATPase_c_3"/>
    <property type="match status" value="1"/>
</dbReference>
<dbReference type="Gene3D" id="3.30.1540.20">
    <property type="entry name" value="MutL, C-terminal domain, dimerisation subdomain"/>
    <property type="match status" value="1"/>
</dbReference>
<dbReference type="InterPro" id="IPR014790">
    <property type="entry name" value="MutL_C"/>
</dbReference>
<dbReference type="InterPro" id="IPR038973">
    <property type="entry name" value="MutL/Mlh/Pms-like"/>
</dbReference>
<dbReference type="GO" id="GO:0016887">
    <property type="term" value="F:ATP hydrolysis activity"/>
    <property type="evidence" value="ECO:0007669"/>
    <property type="project" value="InterPro"/>
</dbReference>
<protein>
    <recommendedName>
        <fullName evidence="3">MutL C-terminal dimerisation domain-containing protein</fullName>
    </recommendedName>
</protein>
<dbReference type="SUPFAM" id="SSF118116">
    <property type="entry name" value="DNA mismatch repair protein MutL"/>
    <property type="match status" value="2"/>
</dbReference>
<sequence length="945" mass="104929">MADTDAPILPLPPEVVKKVQSSVKITNLNGVVVELTKNALDAGAGSISIVVDYRRGGCIVEDDGYGLPAAEFMDGSGLCRPHHTSKAGRQSVSSCKGQFLAALATMSLLTITSRHRNHPETNSVIFHDSNVISRLVPAPIHQEIRGGHGTRVTVNNLFGNMPVRVKHRASSLRRSEDVDKEWEELTRMLVALALSNAGLQKLRLSDRERSRSLNLRIPHKATESSSSGTPTSSLFRLHTILAQSGLTSGTSVDEWVRMSASTLDVSVKAYVALAPCPTRLNQFISLGINPVFNEHRSANVLYDEINQVFAGSDFGSEPAVSGRRESRLQGATRGTRRWPMFYVRIDVKSPLQNLTQSEATVESDRALQHIVEVLHAMFYQFLQQHHCRPRKRRKVEKDTPPTSHSRDGSTVSSASFAQCSRSLLSMSSLQDVPTRSTAEAFDSSVKIPLASKKDSSQYFNDFTNWSRVKSGDNKAINELLVCRPRDTSRPQTETSIPEFETTSSSLVSVQVGESTAEQLDHASQMTQGAGDQLTRWFDPSTNKVILVNSRTGQCVSESHGNHRPNTSIGFVRPRSAASLLSHVSASIKRPHTVPAQSHSPWFENLVNNCANTVFSCPEKPIMSIENESVFDDSSRCNDAQKKLHQGWSTAVPFEGDKHNGKISREGLGRATIIAQVDRKFILLRMTLANENRADDTSNQILVLVDQHAADERCRLEHLLSEMFILDGNSGATTVRTHPFPTPIQCPIQEDEVSSLAAYSMYFASWGCHYKVQSEVIDGRRQHSILIEALPLVIAERCRLEPKLFIQLLREEIWSRAGERIPSLRRSTSTFAPTSEPEKQSFPWLRWIAGFPEGILDLINSRACRSSIMFNDPLPIDECQSLIARLSKCAFPFQCAHGRPTMIPIVDESRHLSLMSIGSESVGDTEYNSPKRQTGFVEAFKKWERT</sequence>
<dbReference type="EMBL" id="DF933830">
    <property type="protein sequence ID" value="GAM38866.1"/>
    <property type="molecule type" value="Genomic_DNA"/>
</dbReference>
<feature type="compositionally biased region" description="Basic and acidic residues" evidence="2">
    <location>
        <begin position="395"/>
        <end position="407"/>
    </location>
</feature>
<feature type="domain" description="MutL C-terminal dimerisation" evidence="3">
    <location>
        <begin position="672"/>
        <end position="873"/>
    </location>
</feature>
<dbReference type="Proteomes" id="UP000053095">
    <property type="component" value="Unassembled WGS sequence"/>
</dbReference>
<comment type="similarity">
    <text evidence="1">Belongs to the DNA mismatch repair MutL/HexB family.</text>
</comment>
<dbReference type="GO" id="GO:0006298">
    <property type="term" value="P:mismatch repair"/>
    <property type="evidence" value="ECO:0007669"/>
    <property type="project" value="InterPro"/>
</dbReference>
<gene>
    <name evidence="4" type="ORF">TCE0_034r09944</name>
</gene>
<dbReference type="InterPro" id="IPR036890">
    <property type="entry name" value="HATPase_C_sf"/>
</dbReference>
<evidence type="ECO:0000256" key="2">
    <source>
        <dbReference type="SAM" id="MobiDB-lite"/>
    </source>
</evidence>
<dbReference type="GO" id="GO:0005524">
    <property type="term" value="F:ATP binding"/>
    <property type="evidence" value="ECO:0007669"/>
    <property type="project" value="InterPro"/>
</dbReference>
<dbReference type="SUPFAM" id="SSF55874">
    <property type="entry name" value="ATPase domain of HSP90 chaperone/DNA topoisomerase II/histidine kinase"/>
    <property type="match status" value="1"/>
</dbReference>
<proteinExistence type="inferred from homology"/>
<dbReference type="SMART" id="SM00853">
    <property type="entry name" value="MutL_C"/>
    <property type="match status" value="1"/>
</dbReference>
<accession>A0A6V8HCQ8</accession>
<dbReference type="InterPro" id="IPR037198">
    <property type="entry name" value="MutL_C_sf"/>
</dbReference>
<dbReference type="GO" id="GO:0032300">
    <property type="term" value="C:mismatch repair complex"/>
    <property type="evidence" value="ECO:0007669"/>
    <property type="project" value="InterPro"/>
</dbReference>
<dbReference type="AlphaFoldDB" id="A0A6V8HCQ8"/>
<evidence type="ECO:0000259" key="3">
    <source>
        <dbReference type="SMART" id="SM00853"/>
    </source>
</evidence>
<organism evidence="4 5">
    <name type="scientific">Talaromyces pinophilus</name>
    <name type="common">Penicillium pinophilum</name>
    <dbReference type="NCBI Taxonomy" id="128442"/>
    <lineage>
        <taxon>Eukaryota</taxon>
        <taxon>Fungi</taxon>
        <taxon>Dikarya</taxon>
        <taxon>Ascomycota</taxon>
        <taxon>Pezizomycotina</taxon>
        <taxon>Eurotiomycetes</taxon>
        <taxon>Eurotiomycetidae</taxon>
        <taxon>Eurotiales</taxon>
        <taxon>Trichocomaceae</taxon>
        <taxon>Talaromyces</taxon>
        <taxon>Talaromyces sect. Talaromyces</taxon>
    </lineage>
</organism>
<dbReference type="GO" id="GO:0140664">
    <property type="term" value="F:ATP-dependent DNA damage sensor activity"/>
    <property type="evidence" value="ECO:0007669"/>
    <property type="project" value="InterPro"/>
</dbReference>
<feature type="region of interest" description="Disordered" evidence="2">
    <location>
        <begin position="389"/>
        <end position="413"/>
    </location>
</feature>
<reference evidence="5" key="1">
    <citation type="journal article" date="2015" name="Genome Announc.">
        <title>Draft genome sequence of Talaromyces cellulolyticus strain Y-94, a source of lignocellulosic biomass-degrading enzymes.</title>
        <authorList>
            <person name="Fujii T."/>
            <person name="Koike H."/>
            <person name="Sawayama S."/>
            <person name="Yano S."/>
            <person name="Inoue H."/>
        </authorList>
    </citation>
    <scope>NUCLEOTIDE SEQUENCE [LARGE SCALE GENOMIC DNA]</scope>
    <source>
        <strain evidence="5">Y-94</strain>
    </source>
</reference>
<evidence type="ECO:0000313" key="4">
    <source>
        <dbReference type="EMBL" id="GAM38866.1"/>
    </source>
</evidence>
<evidence type="ECO:0000256" key="1">
    <source>
        <dbReference type="ARBA" id="ARBA00006082"/>
    </source>
</evidence>
<dbReference type="PANTHER" id="PTHR10073:SF47">
    <property type="entry name" value="DNA MISMATCH REPAIR PROTEIN MLH3"/>
    <property type="match status" value="1"/>
</dbReference>
<dbReference type="InterPro" id="IPR042120">
    <property type="entry name" value="MutL_C_dimsub"/>
</dbReference>
<name>A0A6V8HCQ8_TALPI</name>
<keyword evidence="5" id="KW-1185">Reference proteome</keyword>